<dbReference type="OrthoDB" id="10006572at2759"/>
<organism evidence="5 6">
    <name type="scientific">Laccaria amethystina LaAM-08-1</name>
    <dbReference type="NCBI Taxonomy" id="1095629"/>
    <lineage>
        <taxon>Eukaryota</taxon>
        <taxon>Fungi</taxon>
        <taxon>Dikarya</taxon>
        <taxon>Basidiomycota</taxon>
        <taxon>Agaricomycotina</taxon>
        <taxon>Agaricomycetes</taxon>
        <taxon>Agaricomycetidae</taxon>
        <taxon>Agaricales</taxon>
        <taxon>Agaricineae</taxon>
        <taxon>Hydnangiaceae</taxon>
        <taxon>Laccaria</taxon>
    </lineage>
</organism>
<dbReference type="SMART" id="SM00426">
    <property type="entry name" value="TEA"/>
    <property type="match status" value="1"/>
</dbReference>
<dbReference type="Gene3D" id="6.10.20.40">
    <property type="entry name" value="TEA/ATTS domain"/>
    <property type="match status" value="1"/>
</dbReference>
<evidence type="ECO:0000256" key="3">
    <source>
        <dbReference type="SAM" id="MobiDB-lite"/>
    </source>
</evidence>
<feature type="compositionally biased region" description="Low complexity" evidence="3">
    <location>
        <begin position="181"/>
        <end position="197"/>
    </location>
</feature>
<gene>
    <name evidence="5" type="ORF">K443DRAFT_84708</name>
</gene>
<dbReference type="GO" id="GO:0003700">
    <property type="term" value="F:DNA-binding transcription factor activity"/>
    <property type="evidence" value="ECO:0007669"/>
    <property type="project" value="InterPro"/>
</dbReference>
<dbReference type="EMBL" id="KN838541">
    <property type="protein sequence ID" value="KIK08664.1"/>
    <property type="molecule type" value="Genomic_DNA"/>
</dbReference>
<dbReference type="InterPro" id="IPR038096">
    <property type="entry name" value="TEA/ATTS_sf"/>
</dbReference>
<dbReference type="InterPro" id="IPR000818">
    <property type="entry name" value="TEA/ATTS_dom"/>
</dbReference>
<feature type="region of interest" description="Disordered" evidence="3">
    <location>
        <begin position="131"/>
        <end position="197"/>
    </location>
</feature>
<feature type="compositionally biased region" description="Low complexity" evidence="3">
    <location>
        <begin position="243"/>
        <end position="256"/>
    </location>
</feature>
<dbReference type="AlphaFoldDB" id="A0A0C9Y421"/>
<sequence length="478" mass="52354">MKKSDSPHDTLTPQRKHRKLLKDGSGTEVWPESIEKIFVQGLNEYWNSPYATYSQSRGRSRWRNQFLVDYLQSKEITRSKKQVASHIQVLRNMWKGEPEYYLVAGADESLADSTSSAPVKLEDQWEETSLIPFDDDNDDSSSHSVSPNYSPPDSQSDFPLTPKHHPNLAPTEISPLKSQCSPTPLYPSLSTSPTSPVPSISPFGAFPNSLYPDHSPHYNAATLYPPSSGDSVAHSTAHLTTPSSVSSSRSSSNRLSMALQPRLSSRNRVTSFFLTADGMTPFSVNVDSLMSLSSDSGAPRFTLRVKLLVPTMNDLRSPSTLHGFAGSICLANVWSVSGRCTTKVFAGSSCVSEETGFLDISHIAIGTVNAVLPESSLTRCRWLDPSIPLTMTQEVTVDDEILLHVIYDLDRRTGGPMPSAELIGFQKCRLVDKTPFPQTSAPYLAMPTNTPSARRGDSTSLSFALTPTKYPAAVSPTF</sequence>
<dbReference type="HOGENOM" id="CLU_039062_0_0_1"/>
<proteinExistence type="inferred from homology"/>
<evidence type="ECO:0000256" key="1">
    <source>
        <dbReference type="ARBA" id="ARBA00008421"/>
    </source>
</evidence>
<evidence type="ECO:0000259" key="4">
    <source>
        <dbReference type="PROSITE" id="PS51088"/>
    </source>
</evidence>
<comment type="similarity">
    <text evidence="1">Belongs to the TEC1 family.</text>
</comment>
<name>A0A0C9Y421_9AGAR</name>
<reference evidence="5 6" key="1">
    <citation type="submission" date="2014-04" db="EMBL/GenBank/DDBJ databases">
        <authorList>
            <consortium name="DOE Joint Genome Institute"/>
            <person name="Kuo A."/>
            <person name="Kohler A."/>
            <person name="Nagy L.G."/>
            <person name="Floudas D."/>
            <person name="Copeland A."/>
            <person name="Barry K.W."/>
            <person name="Cichocki N."/>
            <person name="Veneault-Fourrey C."/>
            <person name="LaButti K."/>
            <person name="Lindquist E.A."/>
            <person name="Lipzen A."/>
            <person name="Lundell T."/>
            <person name="Morin E."/>
            <person name="Murat C."/>
            <person name="Sun H."/>
            <person name="Tunlid A."/>
            <person name="Henrissat B."/>
            <person name="Grigoriev I.V."/>
            <person name="Hibbett D.S."/>
            <person name="Martin F."/>
            <person name="Nordberg H.P."/>
            <person name="Cantor M.N."/>
            <person name="Hua S.X."/>
        </authorList>
    </citation>
    <scope>NUCLEOTIDE SEQUENCE [LARGE SCALE GENOMIC DNA]</scope>
    <source>
        <strain evidence="5 6">LaAM-08-1</strain>
    </source>
</reference>
<protein>
    <recommendedName>
        <fullName evidence="4">TEA domain-containing protein</fullName>
    </recommendedName>
</protein>
<feature type="region of interest" description="Disordered" evidence="3">
    <location>
        <begin position="227"/>
        <end position="259"/>
    </location>
</feature>
<feature type="DNA-binding region" description="TEA" evidence="2">
    <location>
        <begin position="23"/>
        <end position="97"/>
    </location>
</feature>
<dbReference type="Proteomes" id="UP000054477">
    <property type="component" value="Unassembled WGS sequence"/>
</dbReference>
<evidence type="ECO:0000256" key="2">
    <source>
        <dbReference type="PROSITE-ProRule" id="PRU00505"/>
    </source>
</evidence>
<dbReference type="STRING" id="1095629.A0A0C9Y421"/>
<dbReference type="PROSITE" id="PS51088">
    <property type="entry name" value="TEA_2"/>
    <property type="match status" value="1"/>
</dbReference>
<feature type="region of interest" description="Disordered" evidence="3">
    <location>
        <begin position="1"/>
        <end position="26"/>
    </location>
</feature>
<feature type="domain" description="TEA" evidence="4">
    <location>
        <begin position="23"/>
        <end position="97"/>
    </location>
</feature>
<dbReference type="Pfam" id="PF01285">
    <property type="entry name" value="TEA"/>
    <property type="match status" value="1"/>
</dbReference>
<accession>A0A0C9Y421</accession>
<keyword evidence="6" id="KW-1185">Reference proteome</keyword>
<feature type="compositionally biased region" description="Polar residues" evidence="3">
    <location>
        <begin position="228"/>
        <end position="242"/>
    </location>
</feature>
<reference evidence="6" key="2">
    <citation type="submission" date="2015-01" db="EMBL/GenBank/DDBJ databases">
        <title>Evolutionary Origins and Diversification of the Mycorrhizal Mutualists.</title>
        <authorList>
            <consortium name="DOE Joint Genome Institute"/>
            <consortium name="Mycorrhizal Genomics Consortium"/>
            <person name="Kohler A."/>
            <person name="Kuo A."/>
            <person name="Nagy L.G."/>
            <person name="Floudas D."/>
            <person name="Copeland A."/>
            <person name="Barry K.W."/>
            <person name="Cichocki N."/>
            <person name="Veneault-Fourrey C."/>
            <person name="LaButti K."/>
            <person name="Lindquist E.A."/>
            <person name="Lipzen A."/>
            <person name="Lundell T."/>
            <person name="Morin E."/>
            <person name="Murat C."/>
            <person name="Riley R."/>
            <person name="Ohm R."/>
            <person name="Sun H."/>
            <person name="Tunlid A."/>
            <person name="Henrissat B."/>
            <person name="Grigoriev I.V."/>
            <person name="Hibbett D.S."/>
            <person name="Martin F."/>
        </authorList>
    </citation>
    <scope>NUCLEOTIDE SEQUENCE [LARGE SCALE GENOMIC DNA]</scope>
    <source>
        <strain evidence="6">LaAM-08-1</strain>
    </source>
</reference>
<evidence type="ECO:0000313" key="6">
    <source>
        <dbReference type="Proteomes" id="UP000054477"/>
    </source>
</evidence>
<feature type="compositionally biased region" description="Polar residues" evidence="3">
    <location>
        <begin position="147"/>
        <end position="158"/>
    </location>
</feature>
<evidence type="ECO:0000313" key="5">
    <source>
        <dbReference type="EMBL" id="KIK08664.1"/>
    </source>
</evidence>